<keyword evidence="4" id="KW-0479">Metal-binding</keyword>
<evidence type="ECO:0000256" key="5">
    <source>
        <dbReference type="ARBA" id="ARBA00022771"/>
    </source>
</evidence>
<dbReference type="Gene3D" id="3.30.40.10">
    <property type="entry name" value="Zinc/RING finger domain, C3HC4 (zinc finger)"/>
    <property type="match status" value="1"/>
</dbReference>
<gene>
    <name evidence="15" type="ORF">CRM22_006555</name>
</gene>
<organism evidence="15 16">
    <name type="scientific">Opisthorchis felineus</name>
    <dbReference type="NCBI Taxonomy" id="147828"/>
    <lineage>
        <taxon>Eukaryota</taxon>
        <taxon>Metazoa</taxon>
        <taxon>Spiralia</taxon>
        <taxon>Lophotrochozoa</taxon>
        <taxon>Platyhelminthes</taxon>
        <taxon>Trematoda</taxon>
        <taxon>Digenea</taxon>
        <taxon>Opisthorchiida</taxon>
        <taxon>Opisthorchiata</taxon>
        <taxon>Opisthorchiidae</taxon>
        <taxon>Opisthorchis</taxon>
    </lineage>
</organism>
<dbReference type="GO" id="GO:0012505">
    <property type="term" value="C:endomembrane system"/>
    <property type="evidence" value="ECO:0007669"/>
    <property type="project" value="UniProtKB-SubCell"/>
</dbReference>
<feature type="transmembrane region" description="Helical" evidence="13">
    <location>
        <begin position="209"/>
        <end position="228"/>
    </location>
</feature>
<evidence type="ECO:0000256" key="12">
    <source>
        <dbReference type="SAM" id="MobiDB-lite"/>
    </source>
</evidence>
<dbReference type="PANTHER" id="PTHR22894:SF5">
    <property type="entry name" value="RING-TYPE DOMAIN-CONTAINING PROTEIN"/>
    <property type="match status" value="1"/>
</dbReference>
<evidence type="ECO:0000256" key="7">
    <source>
        <dbReference type="ARBA" id="ARBA00022989"/>
    </source>
</evidence>
<evidence type="ECO:0000256" key="1">
    <source>
        <dbReference type="ARBA" id="ARBA00004127"/>
    </source>
</evidence>
<evidence type="ECO:0000313" key="16">
    <source>
        <dbReference type="Proteomes" id="UP000308267"/>
    </source>
</evidence>
<evidence type="ECO:0000256" key="8">
    <source>
        <dbReference type="ARBA" id="ARBA00023136"/>
    </source>
</evidence>
<evidence type="ECO:0000256" key="4">
    <source>
        <dbReference type="ARBA" id="ARBA00022723"/>
    </source>
</evidence>
<dbReference type="SUPFAM" id="SSF57850">
    <property type="entry name" value="RING/U-box"/>
    <property type="match status" value="1"/>
</dbReference>
<dbReference type="STRING" id="147828.A0A4S2LSK4"/>
<evidence type="ECO:0000256" key="3">
    <source>
        <dbReference type="ARBA" id="ARBA00022692"/>
    </source>
</evidence>
<dbReference type="InterPro" id="IPR010652">
    <property type="entry name" value="DUF1232"/>
</dbReference>
<dbReference type="GO" id="GO:0008270">
    <property type="term" value="F:zinc ion binding"/>
    <property type="evidence" value="ECO:0007669"/>
    <property type="project" value="UniProtKB-KW"/>
</dbReference>
<evidence type="ECO:0000256" key="13">
    <source>
        <dbReference type="SAM" id="Phobius"/>
    </source>
</evidence>
<keyword evidence="7 13" id="KW-1133">Transmembrane helix</keyword>
<feature type="region of interest" description="Disordered" evidence="12">
    <location>
        <begin position="1"/>
        <end position="21"/>
    </location>
</feature>
<evidence type="ECO:0000256" key="6">
    <source>
        <dbReference type="ARBA" id="ARBA00022833"/>
    </source>
</evidence>
<feature type="transmembrane region" description="Helical" evidence="13">
    <location>
        <begin position="32"/>
        <end position="52"/>
    </location>
</feature>
<dbReference type="Proteomes" id="UP000308267">
    <property type="component" value="Unassembled WGS sequence"/>
</dbReference>
<feature type="transmembrane region" description="Helical" evidence="13">
    <location>
        <begin position="240"/>
        <end position="261"/>
    </location>
</feature>
<feature type="compositionally biased region" description="Basic and acidic residues" evidence="12">
    <location>
        <begin position="1"/>
        <end position="10"/>
    </location>
</feature>
<dbReference type="EMBL" id="SJOL01006901">
    <property type="protein sequence ID" value="TGZ64058.1"/>
    <property type="molecule type" value="Genomic_DNA"/>
</dbReference>
<comment type="caution">
    <text evidence="15">The sequence shown here is derived from an EMBL/GenBank/DDBJ whole genome shotgun (WGS) entry which is preliminary data.</text>
</comment>
<evidence type="ECO:0000256" key="2">
    <source>
        <dbReference type="ARBA" id="ARBA00014068"/>
    </source>
</evidence>
<comment type="subcellular location">
    <subcellularLocation>
        <location evidence="1">Endomembrane system</location>
        <topology evidence="1">Multi-pass membrane protein</topology>
    </subcellularLocation>
</comment>
<dbReference type="AlphaFoldDB" id="A0A4S2LSK4"/>
<dbReference type="InterPro" id="IPR013083">
    <property type="entry name" value="Znf_RING/FYVE/PHD"/>
</dbReference>
<feature type="domain" description="RING-type" evidence="14">
    <location>
        <begin position="97"/>
        <end position="140"/>
    </location>
</feature>
<sequence>MSSNRGEKGTGRSMPAHSDPTPRLIQGVDNHVLLLVLLPFLFVGLLVAKYLWYHKQRRSTFNPHYFRGLVKHSSDHQLSQPESTAHSDRPAFEIEDCPICWDPIVFGVETNCGHKFCARCFCLHWRRTLYSVHIYCPICRGQVRSLSRHFTQSECERTDSERLSVDADIDLYNRWHSDAPVSLWQRLRDLPTYASAGVQFLFSHDGAPFLLHSRLILFGFCALLYILSPWDVIPEVVAGFFGLIDDLLVFVIFSLHTYAVYRTITARPR</sequence>
<accession>A0A4S2LSK4</accession>
<keyword evidence="5 11" id="KW-0863">Zinc-finger</keyword>
<dbReference type="InterPro" id="IPR038896">
    <property type="entry name" value="RNF170"/>
</dbReference>
<proteinExistence type="predicted"/>
<evidence type="ECO:0000256" key="9">
    <source>
        <dbReference type="ARBA" id="ARBA00030110"/>
    </source>
</evidence>
<name>A0A4S2LSK4_OPIFE</name>
<dbReference type="Pfam" id="PF00097">
    <property type="entry name" value="zf-C3HC4"/>
    <property type="match status" value="1"/>
</dbReference>
<keyword evidence="3 13" id="KW-0812">Transmembrane</keyword>
<dbReference type="SMART" id="SM00184">
    <property type="entry name" value="RING"/>
    <property type="match status" value="1"/>
</dbReference>
<evidence type="ECO:0000256" key="11">
    <source>
        <dbReference type="PROSITE-ProRule" id="PRU00175"/>
    </source>
</evidence>
<evidence type="ECO:0000256" key="10">
    <source>
        <dbReference type="ARBA" id="ARBA00031107"/>
    </source>
</evidence>
<keyword evidence="8 13" id="KW-0472">Membrane</keyword>
<protein>
    <recommendedName>
        <fullName evidence="2">E3 ubiquitin-protein ligase RNF170</fullName>
    </recommendedName>
    <alternativeName>
        <fullName evidence="10">RING finger protein 170</fullName>
    </alternativeName>
    <alternativeName>
        <fullName evidence="9">RING-type E3 ubiquitin transferase RNF170</fullName>
    </alternativeName>
</protein>
<evidence type="ECO:0000259" key="14">
    <source>
        <dbReference type="PROSITE" id="PS50089"/>
    </source>
</evidence>
<reference evidence="15 16" key="1">
    <citation type="journal article" date="2019" name="BMC Genomics">
        <title>New insights from Opisthorchis felineus genome: update on genomics of the epidemiologically important liver flukes.</title>
        <authorList>
            <person name="Ershov N.I."/>
            <person name="Mordvinov V.A."/>
            <person name="Prokhortchouk E.B."/>
            <person name="Pakharukova M.Y."/>
            <person name="Gunbin K.V."/>
            <person name="Ustyantsev K."/>
            <person name="Genaev M.A."/>
            <person name="Blinov A.G."/>
            <person name="Mazur A."/>
            <person name="Boulygina E."/>
            <person name="Tsygankova S."/>
            <person name="Khrameeva E."/>
            <person name="Chekanov N."/>
            <person name="Fan G."/>
            <person name="Xiao A."/>
            <person name="Zhang H."/>
            <person name="Xu X."/>
            <person name="Yang H."/>
            <person name="Solovyev V."/>
            <person name="Lee S.M."/>
            <person name="Liu X."/>
            <person name="Afonnikov D.A."/>
            <person name="Skryabin K.G."/>
        </authorList>
    </citation>
    <scope>NUCLEOTIDE SEQUENCE [LARGE SCALE GENOMIC DNA]</scope>
    <source>
        <strain evidence="15">AK-0245</strain>
        <tissue evidence="15">Whole organism</tissue>
    </source>
</reference>
<dbReference type="InterPro" id="IPR018957">
    <property type="entry name" value="Znf_C3HC4_RING-type"/>
</dbReference>
<dbReference type="PROSITE" id="PS50089">
    <property type="entry name" value="ZF_RING_2"/>
    <property type="match status" value="1"/>
</dbReference>
<dbReference type="Pfam" id="PF06803">
    <property type="entry name" value="DUF1232"/>
    <property type="match status" value="1"/>
</dbReference>
<dbReference type="GO" id="GO:0061630">
    <property type="term" value="F:ubiquitin protein ligase activity"/>
    <property type="evidence" value="ECO:0007669"/>
    <property type="project" value="InterPro"/>
</dbReference>
<keyword evidence="16" id="KW-1185">Reference proteome</keyword>
<keyword evidence="6" id="KW-0862">Zinc</keyword>
<dbReference type="InterPro" id="IPR001841">
    <property type="entry name" value="Znf_RING"/>
</dbReference>
<dbReference type="PANTHER" id="PTHR22894">
    <property type="entry name" value="RING-TYPE DOMAIN-CONTAINING PROTEIN"/>
    <property type="match status" value="1"/>
</dbReference>
<evidence type="ECO:0000313" key="15">
    <source>
        <dbReference type="EMBL" id="TGZ64058.1"/>
    </source>
</evidence>
<dbReference type="OrthoDB" id="9049620at2759"/>